<dbReference type="AlphaFoldDB" id="A0A927F7Q9"/>
<keyword evidence="1" id="KW-0812">Transmembrane</keyword>
<sequence length="927" mass="102270">MSKPRKSPIRFAWRSACKSCSALFQWCYSVIVLLLVSATIFAAYVATLDDIPVPNFIIRELQSQLRNKGIDLRMSGVRFQPNGRIIFQQPELYSPELGSTIVAARSAVAKLKLSHLAFGSVAVDEVRLSSGRFVIPAMLTPSGEPATAIRSINFEATHRGQRWNIDYANCAIGNLKVSFAGQVDDSLLALPPPNPDAPKPSISQAVLKFAPKITELQQELKRLEAPFCTVDLSVLNKQQSADIHVGAKRVRINPETLVHDLVVRAQYTLGARLHAKVYAHKAELPQGTIVEKIHLDANWPENTPPQQILPESIHFSATNATLRGITLPSLYAVAHPGSETHSAIVQFSFPQSPIVARIEHQVASKTSSVDLTAQLDSATLEALNPIALELAKQDITQLASLEKAIDLHAIAQLDEAFKPSRLEAFAQAGPTSIQGANIDYASTHATLRGPQIDLHAIRLQSGKQKGVIKIGYNLDTLLRRILVEGSFDPTMINGWFKPWWSAMWDGMTFPEEGMLTYLDSQATFKRPDTVFVTGTGYVRDLDLRGMPVDELRTRLFSLFHYVDLYDMELATADGQQAIGEIQFHMDRDVRDEKDKLTGIWIQAQSTLDVKNAPNILWEIADESAAILEPYCYDLPPYISARSASVRHLDEYLNDIDLELQTETAFTFYGFPFESLDAFVHIDDDVIDIPRAEARLGDGLVKATAFIIGDGLEVDAQLDQVGFGQALNASNTYFANDGSETAQAMDPERLLGFGGKMDAQFRGNGIVGNPVSFRGDGSFSIADADLGSFRLFGLLSSTINALNLPILKHLTTLEFSRAKSPFLVEEEIVRFTAGEIDGPGASIKTNGTYNIETDALNFSARLFPLRNNKVPVITPILNLPLDLFSNIFEISVGGTFDQPKLSLFNSNTREKIEVESTAPNREHRPTRR</sequence>
<name>A0A927F7Q9_9BACT</name>
<organism evidence="2 3">
    <name type="scientific">Pelagicoccus enzymogenes</name>
    <dbReference type="NCBI Taxonomy" id="2773457"/>
    <lineage>
        <taxon>Bacteria</taxon>
        <taxon>Pseudomonadati</taxon>
        <taxon>Verrucomicrobiota</taxon>
        <taxon>Opitutia</taxon>
        <taxon>Puniceicoccales</taxon>
        <taxon>Pelagicoccaceae</taxon>
        <taxon>Pelagicoccus</taxon>
    </lineage>
</organism>
<evidence type="ECO:0000256" key="1">
    <source>
        <dbReference type="SAM" id="Phobius"/>
    </source>
</evidence>
<comment type="caution">
    <text evidence="2">The sequence shown here is derived from an EMBL/GenBank/DDBJ whole genome shotgun (WGS) entry which is preliminary data.</text>
</comment>
<protein>
    <recommendedName>
        <fullName evidence="4">AsmA-like C-terminal domain-containing protein</fullName>
    </recommendedName>
</protein>
<proteinExistence type="predicted"/>
<keyword evidence="1" id="KW-1133">Transmembrane helix</keyword>
<dbReference type="Proteomes" id="UP000622317">
    <property type="component" value="Unassembled WGS sequence"/>
</dbReference>
<keyword evidence="1" id="KW-0472">Membrane</keyword>
<dbReference type="EMBL" id="JACYFG010000006">
    <property type="protein sequence ID" value="MBD5778776.1"/>
    <property type="molecule type" value="Genomic_DNA"/>
</dbReference>
<accession>A0A927F7Q9</accession>
<evidence type="ECO:0000313" key="2">
    <source>
        <dbReference type="EMBL" id="MBD5778776.1"/>
    </source>
</evidence>
<reference evidence="2" key="1">
    <citation type="submission" date="2020-09" db="EMBL/GenBank/DDBJ databases">
        <title>Pelagicoccus enzymogenes sp. nov. with an EPS production, isolated from marine sediment.</title>
        <authorList>
            <person name="Feng X."/>
        </authorList>
    </citation>
    <scope>NUCLEOTIDE SEQUENCE</scope>
    <source>
        <strain evidence="2">NFK12</strain>
    </source>
</reference>
<gene>
    <name evidence="2" type="ORF">IEN85_04685</name>
</gene>
<keyword evidence="3" id="KW-1185">Reference proteome</keyword>
<dbReference type="RefSeq" id="WP_191615904.1">
    <property type="nucleotide sequence ID" value="NZ_JACYFG010000006.1"/>
</dbReference>
<evidence type="ECO:0000313" key="3">
    <source>
        <dbReference type="Proteomes" id="UP000622317"/>
    </source>
</evidence>
<feature type="transmembrane region" description="Helical" evidence="1">
    <location>
        <begin position="21"/>
        <end position="46"/>
    </location>
</feature>
<evidence type="ECO:0008006" key="4">
    <source>
        <dbReference type="Google" id="ProtNLM"/>
    </source>
</evidence>